<evidence type="ECO:0000256" key="2">
    <source>
        <dbReference type="ARBA" id="ARBA00022692"/>
    </source>
</evidence>
<evidence type="ECO:0000256" key="1">
    <source>
        <dbReference type="ARBA" id="ARBA00004479"/>
    </source>
</evidence>
<keyword evidence="2 6" id="KW-0812">Transmembrane</keyword>
<sequence>MIWILLSIFQSNYNVNDQYSLIPPFSYTNLSEINDWTIRGSAANMKKYFRLTYDIPNSFGGVCHRVPTRFKDWIIEIEISAKEGNSGEGFYFFFTKECCPDLNSRFTGFEIWINTGLTNRSGHSPIYFFNNFNNEQFERSDIKSIGSAVVRKINSPFILRIIRQNNLIQIETPAANSRQTIFSINTTKIIDYGYLSFYANTTTKTDKNDLFSIRTIPTSVSLKGESIIDYSSVNRKMLQDNVITRRIMKKRRRSKMSTAIKYGELVEENEGKLTGETQSLKDAFLIIKESDLRNQETVNVNSLKKFIDGTIDSTIKKASKMIEMASMKFDETKIDMNDVWSYLKTQLIDLSVESNKELKEMREEALQYAREIKLSNVDPIKIKRNIHLLEKDNNIDSFISKILILICFIEFIAYIIFIMIQRKKTHGFKKAD</sequence>
<dbReference type="CDD" id="cd07308">
    <property type="entry name" value="lectin_leg-like"/>
    <property type="match status" value="1"/>
</dbReference>
<evidence type="ECO:0000313" key="8">
    <source>
        <dbReference type="EMBL" id="KAK8842711.1"/>
    </source>
</evidence>
<dbReference type="PANTHER" id="PTHR12223">
    <property type="entry name" value="VESICULAR MANNOSE-BINDING LECTIN"/>
    <property type="match status" value="1"/>
</dbReference>
<dbReference type="Pfam" id="PF03388">
    <property type="entry name" value="Lectin_leg-like"/>
    <property type="match status" value="1"/>
</dbReference>
<dbReference type="InterPro" id="IPR051136">
    <property type="entry name" value="Intracellular_Lectin-GPT"/>
</dbReference>
<protein>
    <recommendedName>
        <fullName evidence="7">L-type lectin-like domain-containing protein</fullName>
    </recommendedName>
</protein>
<evidence type="ECO:0000256" key="5">
    <source>
        <dbReference type="ARBA" id="ARBA00023136"/>
    </source>
</evidence>
<reference evidence="8 9" key="1">
    <citation type="submission" date="2024-04" db="EMBL/GenBank/DDBJ databases">
        <title>Tritrichomonas musculus Genome.</title>
        <authorList>
            <person name="Alves-Ferreira E."/>
            <person name="Grigg M."/>
            <person name="Lorenzi H."/>
            <person name="Galac M."/>
        </authorList>
    </citation>
    <scope>NUCLEOTIDE SEQUENCE [LARGE SCALE GENOMIC DNA]</scope>
    <source>
        <strain evidence="8 9">EAF2021</strain>
    </source>
</reference>
<evidence type="ECO:0000256" key="4">
    <source>
        <dbReference type="ARBA" id="ARBA00022989"/>
    </source>
</evidence>
<dbReference type="PANTHER" id="PTHR12223:SF28">
    <property type="entry name" value="LECTIN, MANNOSE BINDING 1 LIKE"/>
    <property type="match status" value="1"/>
</dbReference>
<keyword evidence="5 6" id="KW-0472">Membrane</keyword>
<evidence type="ECO:0000313" key="9">
    <source>
        <dbReference type="Proteomes" id="UP001470230"/>
    </source>
</evidence>
<keyword evidence="4 6" id="KW-1133">Transmembrane helix</keyword>
<dbReference type="InterPro" id="IPR005052">
    <property type="entry name" value="Lectin_leg"/>
</dbReference>
<comment type="caution">
    <text evidence="8">The sequence shown here is derived from an EMBL/GenBank/DDBJ whole genome shotgun (WGS) entry which is preliminary data.</text>
</comment>
<organism evidence="8 9">
    <name type="scientific">Tritrichomonas musculus</name>
    <dbReference type="NCBI Taxonomy" id="1915356"/>
    <lineage>
        <taxon>Eukaryota</taxon>
        <taxon>Metamonada</taxon>
        <taxon>Parabasalia</taxon>
        <taxon>Tritrichomonadida</taxon>
        <taxon>Tritrichomonadidae</taxon>
        <taxon>Tritrichomonas</taxon>
    </lineage>
</organism>
<accession>A0ABR2H976</accession>
<dbReference type="SUPFAM" id="SSF49899">
    <property type="entry name" value="Concanavalin A-like lectins/glucanases"/>
    <property type="match status" value="1"/>
</dbReference>
<feature type="domain" description="L-type lectin-like" evidence="7">
    <location>
        <begin position="13"/>
        <end position="218"/>
    </location>
</feature>
<evidence type="ECO:0000256" key="3">
    <source>
        <dbReference type="ARBA" id="ARBA00022729"/>
    </source>
</evidence>
<dbReference type="EMBL" id="JAPFFF010000037">
    <property type="protein sequence ID" value="KAK8842711.1"/>
    <property type="molecule type" value="Genomic_DNA"/>
</dbReference>
<comment type="subcellular location">
    <subcellularLocation>
        <location evidence="1">Membrane</location>
        <topology evidence="1">Single-pass type I membrane protein</topology>
    </subcellularLocation>
</comment>
<proteinExistence type="predicted"/>
<dbReference type="Proteomes" id="UP001470230">
    <property type="component" value="Unassembled WGS sequence"/>
</dbReference>
<keyword evidence="9" id="KW-1185">Reference proteome</keyword>
<evidence type="ECO:0000259" key="7">
    <source>
        <dbReference type="PROSITE" id="PS51328"/>
    </source>
</evidence>
<dbReference type="PROSITE" id="PS51328">
    <property type="entry name" value="L_LECTIN_LIKE"/>
    <property type="match status" value="1"/>
</dbReference>
<keyword evidence="3" id="KW-0732">Signal</keyword>
<name>A0ABR2H976_9EUKA</name>
<gene>
    <name evidence="8" type="ORF">M9Y10_025572</name>
</gene>
<dbReference type="Gene3D" id="2.60.120.200">
    <property type="match status" value="1"/>
</dbReference>
<dbReference type="InterPro" id="IPR013320">
    <property type="entry name" value="ConA-like_dom_sf"/>
</dbReference>
<evidence type="ECO:0000256" key="6">
    <source>
        <dbReference type="SAM" id="Phobius"/>
    </source>
</evidence>
<feature type="transmembrane region" description="Helical" evidence="6">
    <location>
        <begin position="398"/>
        <end position="420"/>
    </location>
</feature>